<comment type="caution">
    <text evidence="2">The sequence shown here is derived from an EMBL/GenBank/DDBJ whole genome shotgun (WGS) entry which is preliminary data.</text>
</comment>
<evidence type="ECO:0000313" key="2">
    <source>
        <dbReference type="EMBL" id="PGH16489.1"/>
    </source>
</evidence>
<proteinExistence type="predicted"/>
<dbReference type="Gene3D" id="1.20.1290.10">
    <property type="entry name" value="AhpD-like"/>
    <property type="match status" value="1"/>
</dbReference>
<evidence type="ECO:0000313" key="3">
    <source>
        <dbReference type="Proteomes" id="UP000224634"/>
    </source>
</evidence>
<dbReference type="OrthoDB" id="5946976at2759"/>
<dbReference type="PANTHER" id="PTHR43283">
    <property type="entry name" value="BETA-LACTAMASE-RELATED"/>
    <property type="match status" value="1"/>
</dbReference>
<dbReference type="EMBL" id="PDNA01000073">
    <property type="protein sequence ID" value="PGH16489.1"/>
    <property type="molecule type" value="Genomic_DNA"/>
</dbReference>
<dbReference type="InterPro" id="IPR012338">
    <property type="entry name" value="Beta-lactam/transpept-like"/>
</dbReference>
<dbReference type="SUPFAM" id="SSF69118">
    <property type="entry name" value="AhpD-like"/>
    <property type="match status" value="1"/>
</dbReference>
<dbReference type="InterPro" id="IPR001466">
    <property type="entry name" value="Beta-lactam-related"/>
</dbReference>
<organism evidence="2 3">
    <name type="scientific">Polytolypa hystricis (strain UAMH7299)</name>
    <dbReference type="NCBI Taxonomy" id="1447883"/>
    <lineage>
        <taxon>Eukaryota</taxon>
        <taxon>Fungi</taxon>
        <taxon>Dikarya</taxon>
        <taxon>Ascomycota</taxon>
        <taxon>Pezizomycotina</taxon>
        <taxon>Eurotiomycetes</taxon>
        <taxon>Eurotiomycetidae</taxon>
        <taxon>Onygenales</taxon>
        <taxon>Onygenales incertae sedis</taxon>
        <taxon>Polytolypa</taxon>
    </lineage>
</organism>
<accession>A0A2B7Y5W6</accession>
<feature type="domain" description="Beta-lactamase-related" evidence="1">
    <location>
        <begin position="171"/>
        <end position="356"/>
    </location>
</feature>
<protein>
    <recommendedName>
        <fullName evidence="1">Beta-lactamase-related domain-containing protein</fullName>
    </recommendedName>
</protein>
<dbReference type="PANTHER" id="PTHR43283:SF3">
    <property type="entry name" value="BETA-LACTAMASE FAMILY PROTEIN (AFU_ORTHOLOGUE AFUA_5G07500)"/>
    <property type="match status" value="1"/>
</dbReference>
<keyword evidence="3" id="KW-1185">Reference proteome</keyword>
<dbReference type="AlphaFoldDB" id="A0A2B7Y5W6"/>
<dbReference type="InterPro" id="IPR050789">
    <property type="entry name" value="Diverse_Enzym_Activities"/>
</dbReference>
<evidence type="ECO:0000259" key="1">
    <source>
        <dbReference type="Pfam" id="PF00144"/>
    </source>
</evidence>
<sequence>MISSYIAVQHTEGVLALAWISTDISYGIFLADHKVLDVVESELVILPAIMCQNLGRAAHLHLRGCLRVSVTRDEIEVIQSVWDNIFAPRVRLMKWIDISGILCGSSQGRNKIEFGGSERSCEHGFSSTTNLPMQLYNSDREVSGDTHSPSTMRSQAFHEFPADSKAVLAMISRIRKATGAPSVSCGVLHQGKVVFTHGEGFANVEEKTVPDEHTIYSVASNTKAFITALCGILVDEGVLSWTDPISKYLPEFKTVHDPEVGKRATLFDLCSHGSGLAPLDCAGTGLFDEFWNNGSAGVQKASNLPLVYDFRAHFLCNNFLLDVVRSVISKVCGKRSGLVMQERIFKPLQMERSFTRNGEYSGDKIMHEVILYWKTIRCC</sequence>
<name>A0A2B7Y5W6_POLH7</name>
<reference evidence="2 3" key="1">
    <citation type="submission" date="2017-10" db="EMBL/GenBank/DDBJ databases">
        <title>Comparative genomics in systemic dimorphic fungi from Ajellomycetaceae.</title>
        <authorList>
            <person name="Munoz J.F."/>
            <person name="Mcewen J.G."/>
            <person name="Clay O.K."/>
            <person name="Cuomo C.A."/>
        </authorList>
    </citation>
    <scope>NUCLEOTIDE SEQUENCE [LARGE SCALE GENOMIC DNA]</scope>
    <source>
        <strain evidence="2 3">UAMH7299</strain>
    </source>
</reference>
<dbReference type="Proteomes" id="UP000224634">
    <property type="component" value="Unassembled WGS sequence"/>
</dbReference>
<gene>
    <name evidence="2" type="ORF">AJ80_05174</name>
</gene>
<dbReference type="InterPro" id="IPR029032">
    <property type="entry name" value="AhpD-like"/>
</dbReference>
<dbReference type="Gene3D" id="3.40.710.10">
    <property type="entry name" value="DD-peptidase/beta-lactamase superfamily"/>
    <property type="match status" value="1"/>
</dbReference>
<dbReference type="SUPFAM" id="SSF56601">
    <property type="entry name" value="beta-lactamase/transpeptidase-like"/>
    <property type="match status" value="1"/>
</dbReference>
<dbReference type="STRING" id="1447883.A0A2B7Y5W6"/>
<dbReference type="Pfam" id="PF00144">
    <property type="entry name" value="Beta-lactamase"/>
    <property type="match status" value="1"/>
</dbReference>